<organism evidence="3 4">
    <name type="scientific">Corynebacterium accolens</name>
    <dbReference type="NCBI Taxonomy" id="38284"/>
    <lineage>
        <taxon>Bacteria</taxon>
        <taxon>Bacillati</taxon>
        <taxon>Actinomycetota</taxon>
        <taxon>Actinomycetes</taxon>
        <taxon>Mycobacteriales</taxon>
        <taxon>Corynebacteriaceae</taxon>
        <taxon>Corynebacterium</taxon>
    </lineage>
</organism>
<evidence type="ECO:0000256" key="1">
    <source>
        <dbReference type="SAM" id="MobiDB-lite"/>
    </source>
</evidence>
<evidence type="ECO:0000256" key="2">
    <source>
        <dbReference type="SAM" id="SignalP"/>
    </source>
</evidence>
<reference evidence="3" key="1">
    <citation type="submission" date="2023-05" db="EMBL/GenBank/DDBJ databases">
        <title>Metabolic capabilities are highly conserved among human nasal-associated Corynebacterium species in pangenomic analyses.</title>
        <authorList>
            <person name="Tran T.H."/>
            <person name="Roberts A.Q."/>
            <person name="Escapa I.F."/>
            <person name="Gao W."/>
            <person name="Conlan S."/>
            <person name="Kong H."/>
            <person name="Segre J.A."/>
            <person name="Kelly M.S."/>
            <person name="Lemon K.P."/>
        </authorList>
    </citation>
    <scope>NUCLEOTIDE SEQUENCE</scope>
    <source>
        <strain evidence="3">KPL2618</strain>
    </source>
</reference>
<feature type="region of interest" description="Disordered" evidence="1">
    <location>
        <begin position="24"/>
        <end position="46"/>
    </location>
</feature>
<gene>
    <name evidence="3" type="ORF">QPX58_09825</name>
</gene>
<feature type="compositionally biased region" description="Polar residues" evidence="1">
    <location>
        <begin position="29"/>
        <end position="46"/>
    </location>
</feature>
<protein>
    <submittedName>
        <fullName evidence="3">Uncharacterized protein</fullName>
    </submittedName>
</protein>
<dbReference type="EMBL" id="JASNVU010000013">
    <property type="protein sequence ID" value="MDK4335705.1"/>
    <property type="molecule type" value="Genomic_DNA"/>
</dbReference>
<dbReference type="Proteomes" id="UP001230317">
    <property type="component" value="Unassembled WGS sequence"/>
</dbReference>
<name>A0AAP4FAD8_9CORY</name>
<evidence type="ECO:0000313" key="3">
    <source>
        <dbReference type="EMBL" id="MDK4335705.1"/>
    </source>
</evidence>
<feature type="signal peptide" evidence="2">
    <location>
        <begin position="1"/>
        <end position="27"/>
    </location>
</feature>
<dbReference type="RefSeq" id="WP_284642558.1">
    <property type="nucleotide sequence ID" value="NZ_JASNVU010000013.1"/>
</dbReference>
<accession>A0AAP4FAD8</accession>
<feature type="chain" id="PRO_5043051701" evidence="2">
    <location>
        <begin position="28"/>
        <end position="46"/>
    </location>
</feature>
<evidence type="ECO:0000313" key="4">
    <source>
        <dbReference type="Proteomes" id="UP001230317"/>
    </source>
</evidence>
<proteinExistence type="predicted"/>
<sequence length="46" mass="4528">MSSISSFLAAVISAVLALAGSTGPVDANPQLSQPDNAETAQVAQAQ</sequence>
<dbReference type="AlphaFoldDB" id="A0AAP4FAD8"/>
<keyword evidence="2" id="KW-0732">Signal</keyword>
<comment type="caution">
    <text evidence="3">The sequence shown here is derived from an EMBL/GenBank/DDBJ whole genome shotgun (WGS) entry which is preliminary data.</text>
</comment>